<evidence type="ECO:0000256" key="7">
    <source>
        <dbReference type="SAM" id="Phobius"/>
    </source>
</evidence>
<protein>
    <recommendedName>
        <fullName evidence="8">EXPERA domain-containing protein</fullName>
    </recommendedName>
</protein>
<dbReference type="AlphaFoldDB" id="A0A7C8NXF9"/>
<dbReference type="PANTHER" id="PTHR14207">
    <property type="entry name" value="STEROL ISOMERASE"/>
    <property type="match status" value="1"/>
</dbReference>
<keyword evidence="5 6" id="KW-0472">Membrane</keyword>
<dbReference type="PROSITE" id="PS51751">
    <property type="entry name" value="EXPERA"/>
    <property type="match status" value="1"/>
</dbReference>
<dbReference type="EMBL" id="WIQZ01000009">
    <property type="protein sequence ID" value="KAF3143410.1"/>
    <property type="molecule type" value="Genomic_DNA"/>
</dbReference>
<evidence type="ECO:0000313" key="9">
    <source>
        <dbReference type="EMBL" id="KAF3143410.1"/>
    </source>
</evidence>
<evidence type="ECO:0000259" key="8">
    <source>
        <dbReference type="PROSITE" id="PS51751"/>
    </source>
</evidence>
<evidence type="ECO:0000256" key="6">
    <source>
        <dbReference type="PROSITE-ProRule" id="PRU01087"/>
    </source>
</evidence>
<comment type="caution">
    <text evidence="9">The sequence shown here is derived from an EMBL/GenBank/DDBJ whole genome shotgun (WGS) entry which is preliminary data.</text>
</comment>
<dbReference type="Proteomes" id="UP000480548">
    <property type="component" value="Unassembled WGS sequence"/>
</dbReference>
<reference evidence="9 10" key="1">
    <citation type="submission" date="2019-06" db="EMBL/GenBank/DDBJ databases">
        <authorList>
            <person name="Palmer J.M."/>
        </authorList>
    </citation>
    <scope>NUCLEOTIDE SEQUENCE [LARGE SCALE GENOMIC DNA]</scope>
    <source>
        <strain evidence="9 10">TWF703</strain>
    </source>
</reference>
<dbReference type="GO" id="GO:0047750">
    <property type="term" value="F:cholestenol delta-isomerase activity"/>
    <property type="evidence" value="ECO:0007669"/>
    <property type="project" value="InterPro"/>
</dbReference>
<accession>A0A7C8NXF9</accession>
<dbReference type="GO" id="GO:0016020">
    <property type="term" value="C:membrane"/>
    <property type="evidence" value="ECO:0007669"/>
    <property type="project" value="UniProtKB-SubCell"/>
</dbReference>
<feature type="transmembrane region" description="Helical" evidence="7">
    <location>
        <begin position="71"/>
        <end position="90"/>
    </location>
</feature>
<keyword evidence="4 6" id="KW-1133">Transmembrane helix</keyword>
<dbReference type="GO" id="GO:0005783">
    <property type="term" value="C:endoplasmic reticulum"/>
    <property type="evidence" value="ECO:0007669"/>
    <property type="project" value="TreeGrafter"/>
</dbReference>
<sequence length="249" mass="28171">MSTVDRRLQPTGGLVNFITRIPWQAVSDLNAAEAPPFAIDAITVISFVFMLALLIVAYLISLSALPKSSNFTIRFIFIWHLFDALTHLILEASFLYHSFFSYTPDRKHYGAQYSSAPFALIWQEYAKADSRWAVADPVVVAIELPTVLLEGPGAAYICYLLAKGSPNVWFWILVVAVGEIYGGWMTFAPEWLTGSPALETSNFMYKWVYLFFFNMLWVWVPGWLCWVSYSEIAKGLGLAKRQEQGKKAL</sequence>
<feature type="transmembrane region" description="Helical" evidence="7">
    <location>
        <begin position="37"/>
        <end position="59"/>
    </location>
</feature>
<proteinExistence type="inferred from homology"/>
<feature type="transmembrane region" description="Helical" evidence="7">
    <location>
        <begin position="168"/>
        <end position="187"/>
    </location>
</feature>
<organism evidence="9 10">
    <name type="scientific">Orbilia oligospora</name>
    <name type="common">Nematode-trapping fungus</name>
    <name type="synonym">Arthrobotrys oligospora</name>
    <dbReference type="NCBI Taxonomy" id="2813651"/>
    <lineage>
        <taxon>Eukaryota</taxon>
        <taxon>Fungi</taxon>
        <taxon>Dikarya</taxon>
        <taxon>Ascomycota</taxon>
        <taxon>Pezizomycotina</taxon>
        <taxon>Orbiliomycetes</taxon>
        <taxon>Orbiliales</taxon>
        <taxon>Orbiliaceae</taxon>
        <taxon>Orbilia</taxon>
    </lineage>
</organism>
<evidence type="ECO:0000313" key="10">
    <source>
        <dbReference type="Proteomes" id="UP000480548"/>
    </source>
</evidence>
<dbReference type="GO" id="GO:0016125">
    <property type="term" value="P:sterol metabolic process"/>
    <property type="evidence" value="ECO:0007669"/>
    <property type="project" value="InterPro"/>
</dbReference>
<keyword evidence="3 6" id="KW-0812">Transmembrane</keyword>
<feature type="domain" description="EXPERA" evidence="8">
    <location>
        <begin position="72"/>
        <end position="225"/>
    </location>
</feature>
<dbReference type="PANTHER" id="PTHR14207:SF1">
    <property type="entry name" value="EMOPAMIL-BINDING PROTEIN-LIKE"/>
    <property type="match status" value="1"/>
</dbReference>
<comment type="subcellular location">
    <subcellularLocation>
        <location evidence="1">Membrane</location>
        <topology evidence="1">Multi-pass membrane protein</topology>
    </subcellularLocation>
</comment>
<name>A0A7C8NXF9_ORBOL</name>
<evidence type="ECO:0000256" key="4">
    <source>
        <dbReference type="ARBA" id="ARBA00022989"/>
    </source>
</evidence>
<dbReference type="Pfam" id="PF05241">
    <property type="entry name" value="EBP"/>
    <property type="match status" value="1"/>
</dbReference>
<gene>
    <name evidence="9" type="ORF">TWF703_010824</name>
</gene>
<dbReference type="InterPro" id="IPR033118">
    <property type="entry name" value="EXPERA"/>
</dbReference>
<evidence type="ECO:0000256" key="2">
    <source>
        <dbReference type="ARBA" id="ARBA00008337"/>
    </source>
</evidence>
<comment type="similarity">
    <text evidence="2">Belongs to the EBP family.</text>
</comment>
<feature type="transmembrane region" description="Helical" evidence="7">
    <location>
        <begin position="138"/>
        <end position="161"/>
    </location>
</feature>
<dbReference type="InterPro" id="IPR007905">
    <property type="entry name" value="EBP"/>
</dbReference>
<evidence type="ECO:0000256" key="3">
    <source>
        <dbReference type="ARBA" id="ARBA00022692"/>
    </source>
</evidence>
<evidence type="ECO:0000256" key="1">
    <source>
        <dbReference type="ARBA" id="ARBA00004141"/>
    </source>
</evidence>
<feature type="transmembrane region" description="Helical" evidence="7">
    <location>
        <begin position="207"/>
        <end position="229"/>
    </location>
</feature>
<evidence type="ECO:0000256" key="5">
    <source>
        <dbReference type="ARBA" id="ARBA00023136"/>
    </source>
</evidence>